<dbReference type="InterPro" id="IPR045338">
    <property type="entry name" value="DUF6535"/>
</dbReference>
<gene>
    <name evidence="3" type="ORF">NLI96_g10315</name>
</gene>
<reference evidence="3" key="1">
    <citation type="submission" date="2022-07" db="EMBL/GenBank/DDBJ databases">
        <title>Genome Sequence of Physisporinus lineatus.</title>
        <authorList>
            <person name="Buettner E."/>
        </authorList>
    </citation>
    <scope>NUCLEOTIDE SEQUENCE</scope>
    <source>
        <strain evidence="3">VT162</strain>
    </source>
</reference>
<feature type="transmembrane region" description="Helical" evidence="1">
    <location>
        <begin position="69"/>
        <end position="91"/>
    </location>
</feature>
<comment type="caution">
    <text evidence="3">The sequence shown here is derived from an EMBL/GenBank/DDBJ whole genome shotgun (WGS) entry which is preliminary data.</text>
</comment>
<dbReference type="Pfam" id="PF20153">
    <property type="entry name" value="DUF6535"/>
    <property type="match status" value="2"/>
</dbReference>
<dbReference type="EMBL" id="JANAWD010000575">
    <property type="protein sequence ID" value="KAJ3477661.1"/>
    <property type="molecule type" value="Genomic_DNA"/>
</dbReference>
<name>A0AAD5UTV1_9APHY</name>
<dbReference type="Proteomes" id="UP001212997">
    <property type="component" value="Unassembled WGS sequence"/>
</dbReference>
<evidence type="ECO:0000313" key="4">
    <source>
        <dbReference type="Proteomes" id="UP001212997"/>
    </source>
</evidence>
<keyword evidence="1" id="KW-0472">Membrane</keyword>
<feature type="transmembrane region" description="Helical" evidence="1">
    <location>
        <begin position="181"/>
        <end position="203"/>
    </location>
</feature>
<evidence type="ECO:0000313" key="3">
    <source>
        <dbReference type="EMBL" id="KAJ3477661.1"/>
    </source>
</evidence>
<evidence type="ECO:0000259" key="2">
    <source>
        <dbReference type="Pfam" id="PF20153"/>
    </source>
</evidence>
<feature type="domain" description="DUF6535" evidence="2">
    <location>
        <begin position="163"/>
        <end position="204"/>
    </location>
</feature>
<keyword evidence="1" id="KW-1133">Transmembrane helix</keyword>
<keyword evidence="1" id="KW-0812">Transmembrane</keyword>
<dbReference type="AlphaFoldDB" id="A0AAD5UTV1"/>
<sequence length="642" mass="73225">MSMDARKNREREIVPEKEEPWFEMDCKEIEREFPQVSLKNTDGWDGIATMHHKSDEQEIKGHNENIDTLLVFAGLFSAVLTAFIVEAYRLLQRDSSQDSVQILLQISQQLASLSVNPGNIDATHSPADLPSFNPDTNLVWTNALWFCALILSIISASLGMLRRRVRLFRLRGLRAFKVSEIAGFLPLLLQVAVILFLVGLIIFTRTVHKVIGCIVTSLVAVWLTFLVTTTLLPAFFASCPYKAPFLKGLLSAGRMTLRNLVGRPEEDEGEVSRDIKYDAEVLRYTYETSKSLDVWEMVTSCVDLSQPLNSIRTLTALIDYPRVGNDLEVFNMFSTAESQSVLTSLIACIRKMIHRALKKSDGFQLGNEELSALVLMERLRWIRSPWDDLDTARFRMASVLLQAVLSIPSRDFLKNFISRRLKSPTLIDLPGKINDNNVAIECAENILFDSVNEEETLRVIHLVFVCAGRSSRESLQRRKEELHRLSVRLVDKLKPSGYSGNLLNIFRWQCSLDMALRLHQRLPQVVDNSFLEALHTLSVKKFGILVSMFDVARHIQWEPEGTSQAPNALGERDWERVLDGEEYGKVDIRGFGEYKEYGDKWDYGRLRIDCKHRIEFMINFTGCDGSNFEPFQFEETFIPAVS</sequence>
<feature type="transmembrane region" description="Helical" evidence="1">
    <location>
        <begin position="209"/>
        <end position="237"/>
    </location>
</feature>
<evidence type="ECO:0000256" key="1">
    <source>
        <dbReference type="SAM" id="Phobius"/>
    </source>
</evidence>
<organism evidence="3 4">
    <name type="scientific">Meripilus lineatus</name>
    <dbReference type="NCBI Taxonomy" id="2056292"/>
    <lineage>
        <taxon>Eukaryota</taxon>
        <taxon>Fungi</taxon>
        <taxon>Dikarya</taxon>
        <taxon>Basidiomycota</taxon>
        <taxon>Agaricomycotina</taxon>
        <taxon>Agaricomycetes</taxon>
        <taxon>Polyporales</taxon>
        <taxon>Meripilaceae</taxon>
        <taxon>Meripilus</taxon>
    </lineage>
</organism>
<feature type="domain" description="DUF6535" evidence="2">
    <location>
        <begin position="44"/>
        <end position="162"/>
    </location>
</feature>
<keyword evidence="4" id="KW-1185">Reference proteome</keyword>
<accession>A0AAD5UTV1</accession>
<proteinExistence type="predicted"/>
<feature type="transmembrane region" description="Helical" evidence="1">
    <location>
        <begin position="143"/>
        <end position="161"/>
    </location>
</feature>
<protein>
    <recommendedName>
        <fullName evidence="2">DUF6535 domain-containing protein</fullName>
    </recommendedName>
</protein>